<dbReference type="SUPFAM" id="SSF53697">
    <property type="entry name" value="SIS domain"/>
    <property type="match status" value="1"/>
</dbReference>
<keyword evidence="1" id="KW-0963">Cytoplasm</keyword>
<dbReference type="GO" id="GO:0006002">
    <property type="term" value="P:fructose 6-phosphate metabolic process"/>
    <property type="evidence" value="ECO:0007669"/>
    <property type="project" value="TreeGrafter"/>
</dbReference>
<dbReference type="InterPro" id="IPR046348">
    <property type="entry name" value="SIS_dom_sf"/>
</dbReference>
<dbReference type="Pfam" id="PF01380">
    <property type="entry name" value="SIS"/>
    <property type="match status" value="1"/>
</dbReference>
<dbReference type="CDD" id="cd05009">
    <property type="entry name" value="SIS_GlmS_GlmD_2"/>
    <property type="match status" value="1"/>
</dbReference>
<dbReference type="InterPro" id="IPR035490">
    <property type="entry name" value="GlmS/FrlB_SIS"/>
</dbReference>
<dbReference type="FunFam" id="3.40.50.10490:FF:000022">
    <property type="entry name" value="Glutamine--fructose-6-phosphate aminotransferase [isomerizing]"/>
    <property type="match status" value="1"/>
</dbReference>
<dbReference type="GO" id="GO:0006487">
    <property type="term" value="P:protein N-linked glycosylation"/>
    <property type="evidence" value="ECO:0007669"/>
    <property type="project" value="TreeGrafter"/>
</dbReference>
<feature type="non-terminal residue" evidence="3">
    <location>
        <position position="1"/>
    </location>
</feature>
<dbReference type="EMBL" id="BARV01024843">
    <property type="protein sequence ID" value="GAI37744.1"/>
    <property type="molecule type" value="Genomic_DNA"/>
</dbReference>
<dbReference type="Gene3D" id="3.40.50.10490">
    <property type="entry name" value="Glucose-6-phosphate isomerase like protein, domain 1"/>
    <property type="match status" value="1"/>
</dbReference>
<reference evidence="3" key="1">
    <citation type="journal article" date="2014" name="Front. Microbiol.">
        <title>High frequency of phylogenetically diverse reductive dehalogenase-homologous genes in deep subseafloor sedimentary metagenomes.</title>
        <authorList>
            <person name="Kawai M."/>
            <person name="Futagami T."/>
            <person name="Toyoda A."/>
            <person name="Takaki Y."/>
            <person name="Nishi S."/>
            <person name="Hori S."/>
            <person name="Arai W."/>
            <person name="Tsubouchi T."/>
            <person name="Morono Y."/>
            <person name="Uchiyama I."/>
            <person name="Ito T."/>
            <person name="Fujiyama A."/>
            <person name="Inagaki F."/>
            <person name="Takami H."/>
        </authorList>
    </citation>
    <scope>NUCLEOTIDE SEQUENCE</scope>
    <source>
        <strain evidence="3">Expedition CK06-06</strain>
    </source>
</reference>
<name>X1Q3C3_9ZZZZ</name>
<dbReference type="PANTHER" id="PTHR10937">
    <property type="entry name" value="GLUCOSAMINE--FRUCTOSE-6-PHOSPHATE AMINOTRANSFERASE, ISOMERIZING"/>
    <property type="match status" value="1"/>
</dbReference>
<accession>X1Q3C3</accession>
<evidence type="ECO:0000256" key="1">
    <source>
        <dbReference type="ARBA" id="ARBA00022490"/>
    </source>
</evidence>
<dbReference type="GO" id="GO:0006047">
    <property type="term" value="P:UDP-N-acetylglucosamine metabolic process"/>
    <property type="evidence" value="ECO:0007669"/>
    <property type="project" value="TreeGrafter"/>
</dbReference>
<evidence type="ECO:0000259" key="2">
    <source>
        <dbReference type="PROSITE" id="PS51464"/>
    </source>
</evidence>
<organism evidence="3">
    <name type="scientific">marine sediment metagenome</name>
    <dbReference type="NCBI Taxonomy" id="412755"/>
    <lineage>
        <taxon>unclassified sequences</taxon>
        <taxon>metagenomes</taxon>
        <taxon>ecological metagenomes</taxon>
    </lineage>
</organism>
<dbReference type="GO" id="GO:0097367">
    <property type="term" value="F:carbohydrate derivative binding"/>
    <property type="evidence" value="ECO:0007669"/>
    <property type="project" value="InterPro"/>
</dbReference>
<evidence type="ECO:0000313" key="3">
    <source>
        <dbReference type="EMBL" id="GAI37744.1"/>
    </source>
</evidence>
<protein>
    <recommendedName>
        <fullName evidence="2">SIS domain-containing protein</fullName>
    </recommendedName>
</protein>
<proteinExistence type="predicted"/>
<gene>
    <name evidence="3" type="ORF">S06H3_40467</name>
</gene>
<comment type="caution">
    <text evidence="3">The sequence shown here is derived from an EMBL/GenBank/DDBJ whole genome shotgun (WGS) entry which is preliminary data.</text>
</comment>
<dbReference type="PANTHER" id="PTHR10937:SF0">
    <property type="entry name" value="GLUTAMINE--FRUCTOSE-6-PHOSPHATE TRANSAMINASE (ISOMERIZING)"/>
    <property type="match status" value="1"/>
</dbReference>
<dbReference type="AlphaFoldDB" id="X1Q3C3"/>
<feature type="domain" description="SIS" evidence="2">
    <location>
        <begin position="14"/>
        <end position="155"/>
    </location>
</feature>
<dbReference type="InterPro" id="IPR001347">
    <property type="entry name" value="SIS_dom"/>
</dbReference>
<dbReference type="GO" id="GO:0004360">
    <property type="term" value="F:glutamine-fructose-6-phosphate transaminase (isomerizing) activity"/>
    <property type="evidence" value="ECO:0007669"/>
    <property type="project" value="TreeGrafter"/>
</dbReference>
<sequence>VQRVLDNGDIILQCARYLSKYENVFFIGRGINFPVALEGALKLKEISYIHAEGYAAGELKHGPFALLGENTPVIAIVTQDNTYEAMLTNIKEIKARKSPLMALAEEGDEAIRELADFVITVPRVDAIFSPVVNAVVLQLLAYYTAKERGCPIDFPRNLAKSVTVE</sequence>
<dbReference type="PROSITE" id="PS51464">
    <property type="entry name" value="SIS"/>
    <property type="match status" value="1"/>
</dbReference>